<dbReference type="PRINTS" id="PR00038">
    <property type="entry name" value="HTHLUXR"/>
</dbReference>
<evidence type="ECO:0000256" key="2">
    <source>
        <dbReference type="ARBA" id="ARBA00023125"/>
    </source>
</evidence>
<evidence type="ECO:0000256" key="3">
    <source>
        <dbReference type="ARBA" id="ARBA00023163"/>
    </source>
</evidence>
<feature type="domain" description="HTH luxR-type" evidence="5">
    <location>
        <begin position="236"/>
        <end position="301"/>
    </location>
</feature>
<dbReference type="PANTHER" id="PTHR44688">
    <property type="entry name" value="DNA-BINDING TRANSCRIPTIONAL ACTIVATOR DEVR_DOSR"/>
    <property type="match status" value="1"/>
</dbReference>
<dbReference type="InterPro" id="IPR036388">
    <property type="entry name" value="WH-like_DNA-bd_sf"/>
</dbReference>
<proteinExistence type="predicted"/>
<dbReference type="SMART" id="SM00421">
    <property type="entry name" value="HTH_LUXR"/>
    <property type="match status" value="1"/>
</dbReference>
<dbReference type="AlphaFoldDB" id="A0AAJ1IB62"/>
<reference evidence="6 7" key="1">
    <citation type="submission" date="2022-12" db="EMBL/GenBank/DDBJ databases">
        <title>Metagenome assembled genome from gulf of manar.</title>
        <authorList>
            <person name="Kohli P."/>
            <person name="Pk S."/>
            <person name="Venkata Ramana C."/>
            <person name="Sasikala C."/>
        </authorList>
    </citation>
    <scope>NUCLEOTIDE SEQUENCE [LARGE SCALE GENOMIC DNA]</scope>
    <source>
        <strain evidence="6">JB008</strain>
    </source>
</reference>
<evidence type="ECO:0000256" key="1">
    <source>
        <dbReference type="ARBA" id="ARBA00023015"/>
    </source>
</evidence>
<feature type="transmembrane region" description="Helical" evidence="4">
    <location>
        <begin position="105"/>
        <end position="124"/>
    </location>
</feature>
<keyword evidence="1" id="KW-0805">Transcription regulation</keyword>
<feature type="transmembrane region" description="Helical" evidence="4">
    <location>
        <begin position="34"/>
        <end position="57"/>
    </location>
</feature>
<feature type="transmembrane region" description="Helical" evidence="4">
    <location>
        <begin position="165"/>
        <end position="186"/>
    </location>
</feature>
<keyword evidence="4" id="KW-0472">Membrane</keyword>
<dbReference type="PROSITE" id="PS50043">
    <property type="entry name" value="HTH_LUXR_2"/>
    <property type="match status" value="1"/>
</dbReference>
<dbReference type="GO" id="GO:0003677">
    <property type="term" value="F:DNA binding"/>
    <property type="evidence" value="ECO:0007669"/>
    <property type="project" value="UniProtKB-KW"/>
</dbReference>
<keyword evidence="2" id="KW-0238">DNA-binding</keyword>
<dbReference type="SUPFAM" id="SSF46894">
    <property type="entry name" value="C-terminal effector domain of the bipartite response regulators"/>
    <property type="match status" value="1"/>
</dbReference>
<name>A0AAJ1IB62_9SPIO</name>
<keyword evidence="4" id="KW-0812">Transmembrane</keyword>
<keyword evidence="3" id="KW-0804">Transcription</keyword>
<feature type="transmembrane region" description="Helical" evidence="4">
    <location>
        <begin position="198"/>
        <end position="220"/>
    </location>
</feature>
<dbReference type="CDD" id="cd06170">
    <property type="entry name" value="LuxR_C_like"/>
    <property type="match status" value="1"/>
</dbReference>
<gene>
    <name evidence="6" type="ORF">PQJ61_04690</name>
</gene>
<evidence type="ECO:0000313" key="7">
    <source>
        <dbReference type="Proteomes" id="UP001221217"/>
    </source>
</evidence>
<dbReference type="Pfam" id="PF00196">
    <property type="entry name" value="GerE"/>
    <property type="match status" value="1"/>
</dbReference>
<evidence type="ECO:0000256" key="4">
    <source>
        <dbReference type="SAM" id="Phobius"/>
    </source>
</evidence>
<evidence type="ECO:0000259" key="5">
    <source>
        <dbReference type="PROSITE" id="PS50043"/>
    </source>
</evidence>
<dbReference type="EMBL" id="JAQQAL010000011">
    <property type="protein sequence ID" value="MDC7226045.1"/>
    <property type="molecule type" value="Genomic_DNA"/>
</dbReference>
<dbReference type="GO" id="GO:0006355">
    <property type="term" value="P:regulation of DNA-templated transcription"/>
    <property type="evidence" value="ECO:0007669"/>
    <property type="project" value="InterPro"/>
</dbReference>
<dbReference type="InterPro" id="IPR016032">
    <property type="entry name" value="Sig_transdc_resp-reg_C-effctor"/>
</dbReference>
<evidence type="ECO:0000313" key="6">
    <source>
        <dbReference type="EMBL" id="MDC7226045.1"/>
    </source>
</evidence>
<dbReference type="Gene3D" id="1.10.10.10">
    <property type="entry name" value="Winged helix-like DNA-binding domain superfamily/Winged helix DNA-binding domain"/>
    <property type="match status" value="1"/>
</dbReference>
<feature type="transmembrane region" description="Helical" evidence="4">
    <location>
        <begin position="69"/>
        <end position="93"/>
    </location>
</feature>
<feature type="transmembrane region" description="Helical" evidence="4">
    <location>
        <begin position="6"/>
        <end position="27"/>
    </location>
</feature>
<comment type="caution">
    <text evidence="6">The sequence shown here is derived from an EMBL/GenBank/DDBJ whole genome shotgun (WGS) entry which is preliminary data.</text>
</comment>
<dbReference type="PANTHER" id="PTHR44688:SF16">
    <property type="entry name" value="DNA-BINDING TRANSCRIPTIONAL ACTIVATOR DEVR_DOSR"/>
    <property type="match status" value="1"/>
</dbReference>
<keyword evidence="4" id="KW-1133">Transmembrane helix</keyword>
<feature type="transmembrane region" description="Helical" evidence="4">
    <location>
        <begin position="136"/>
        <end position="153"/>
    </location>
</feature>
<sequence>MQQLILWFNILAFTFLFASMGATYIVYSKLKPKWLVYYLLYLASYAFFTVFNTYDFFSRVYLPAMPPFLYFIAVAVTYLIALALLVIVPRFVFSLFTQNRNSKQSVFIMVMVSISIALMVADFLSPELPIERAGSIFMNAYLGGVTLYGIIRLRKTNDKSNLGVVLLFLRLSCIFYSVVVLQSILLPLFTEPVQEFNITLFTAGLICFLWGSITLAYLIIKNFRQENIGTVTLTDEAVSFFGITPREKEIINLLLCGKSNNEIGEKLFVSTRTVEAHVYNIYRKCSVKNKLELARKLSSTL</sequence>
<organism evidence="6 7">
    <name type="scientific">Candidatus Thalassospirochaeta sargassi</name>
    <dbReference type="NCBI Taxonomy" id="3119039"/>
    <lineage>
        <taxon>Bacteria</taxon>
        <taxon>Pseudomonadati</taxon>
        <taxon>Spirochaetota</taxon>
        <taxon>Spirochaetia</taxon>
        <taxon>Spirochaetales</taxon>
        <taxon>Spirochaetaceae</taxon>
        <taxon>Candidatus Thalassospirochaeta</taxon>
    </lineage>
</organism>
<protein>
    <submittedName>
        <fullName evidence="6">Helix-turn-helix transcriptional regulator</fullName>
    </submittedName>
</protein>
<accession>A0AAJ1IB62</accession>
<dbReference type="Proteomes" id="UP001221217">
    <property type="component" value="Unassembled WGS sequence"/>
</dbReference>
<dbReference type="InterPro" id="IPR000792">
    <property type="entry name" value="Tscrpt_reg_LuxR_C"/>
</dbReference>
<dbReference type="PROSITE" id="PS00622">
    <property type="entry name" value="HTH_LUXR_1"/>
    <property type="match status" value="1"/>
</dbReference>